<dbReference type="Pfam" id="PF16193">
    <property type="entry name" value="AAA_assoc_2"/>
    <property type="match status" value="1"/>
</dbReference>
<feature type="region of interest" description="Disordered" evidence="11">
    <location>
        <begin position="54"/>
        <end position="158"/>
    </location>
</feature>
<evidence type="ECO:0000256" key="9">
    <source>
        <dbReference type="ARBA" id="ARBA00023204"/>
    </source>
</evidence>
<dbReference type="PANTHER" id="PTHR13779:SF7">
    <property type="entry name" value="ATPASE WRNIP1"/>
    <property type="match status" value="1"/>
</dbReference>
<dbReference type="GO" id="GO:0006261">
    <property type="term" value="P:DNA-templated DNA replication"/>
    <property type="evidence" value="ECO:0007669"/>
    <property type="project" value="TreeGrafter"/>
</dbReference>
<dbReference type="InterPro" id="IPR051314">
    <property type="entry name" value="AAA_ATPase_RarA/MGS1/WRNIP1"/>
</dbReference>
<dbReference type="SUPFAM" id="SSF48019">
    <property type="entry name" value="post-AAA+ oligomerization domain-like"/>
    <property type="match status" value="1"/>
</dbReference>
<dbReference type="CDD" id="cd18139">
    <property type="entry name" value="HLD_clamp_RarA"/>
    <property type="match status" value="1"/>
</dbReference>
<feature type="compositionally biased region" description="Polar residues" evidence="11">
    <location>
        <begin position="75"/>
        <end position="103"/>
    </location>
</feature>
<evidence type="ECO:0000256" key="3">
    <source>
        <dbReference type="ARBA" id="ARBA00022723"/>
    </source>
</evidence>
<keyword evidence="2" id="KW-0235">DNA replication</keyword>
<dbReference type="Gene3D" id="3.30.160.60">
    <property type="entry name" value="Classic Zinc Finger"/>
    <property type="match status" value="1"/>
</dbReference>
<dbReference type="InterPro" id="IPR008921">
    <property type="entry name" value="DNA_pol3_clamp-load_cplx_C"/>
</dbReference>
<dbReference type="GO" id="GO:0008047">
    <property type="term" value="F:enzyme activator activity"/>
    <property type="evidence" value="ECO:0007669"/>
    <property type="project" value="TreeGrafter"/>
</dbReference>
<evidence type="ECO:0000256" key="4">
    <source>
        <dbReference type="ARBA" id="ARBA00022741"/>
    </source>
</evidence>
<dbReference type="Gene3D" id="1.10.8.60">
    <property type="match status" value="1"/>
</dbReference>
<evidence type="ECO:0000256" key="11">
    <source>
        <dbReference type="SAM" id="MobiDB-lite"/>
    </source>
</evidence>
<gene>
    <name evidence="13" type="ORF">PMEA_00000997</name>
</gene>
<comment type="similarity">
    <text evidence="1">Belongs to the AAA ATPase family. RarA/MGS1/WRNIP1 subfamily.</text>
</comment>
<name>A0AAU9VLT0_9CNID</name>
<evidence type="ECO:0000259" key="12">
    <source>
        <dbReference type="PROSITE" id="PS51908"/>
    </source>
</evidence>
<keyword evidence="9 10" id="KW-0234">DNA repair</keyword>
<accession>A0AAU9VLT0</accession>
<dbReference type="InterPro" id="IPR032423">
    <property type="entry name" value="AAA_assoc_2"/>
</dbReference>
<keyword evidence="7" id="KW-0862">Zinc</keyword>
<keyword evidence="8" id="KW-0067">ATP-binding</keyword>
<feature type="compositionally biased region" description="Polar residues" evidence="11">
    <location>
        <begin position="55"/>
        <end position="64"/>
    </location>
</feature>
<evidence type="ECO:0000313" key="14">
    <source>
        <dbReference type="Proteomes" id="UP001159428"/>
    </source>
</evidence>
<dbReference type="InterPro" id="IPR021886">
    <property type="entry name" value="MgsA_C"/>
</dbReference>
<dbReference type="CDD" id="cd00009">
    <property type="entry name" value="AAA"/>
    <property type="match status" value="1"/>
</dbReference>
<dbReference type="Gene3D" id="1.20.272.10">
    <property type="match status" value="1"/>
</dbReference>
<dbReference type="GO" id="GO:0005634">
    <property type="term" value="C:nucleus"/>
    <property type="evidence" value="ECO:0007669"/>
    <property type="project" value="TreeGrafter"/>
</dbReference>
<evidence type="ECO:0000256" key="2">
    <source>
        <dbReference type="ARBA" id="ARBA00022705"/>
    </source>
</evidence>
<reference evidence="13 14" key="1">
    <citation type="submission" date="2022-05" db="EMBL/GenBank/DDBJ databases">
        <authorList>
            <consortium name="Genoscope - CEA"/>
            <person name="William W."/>
        </authorList>
    </citation>
    <scope>NUCLEOTIDE SEQUENCE [LARGE SCALE GENOMIC DNA]</scope>
</reference>
<feature type="compositionally biased region" description="Polar residues" evidence="11">
    <location>
        <begin position="401"/>
        <end position="415"/>
    </location>
</feature>
<dbReference type="EMBL" id="CALNXJ010000001">
    <property type="protein sequence ID" value="CAH3032147.1"/>
    <property type="molecule type" value="Genomic_DNA"/>
</dbReference>
<dbReference type="InterPro" id="IPR027417">
    <property type="entry name" value="P-loop_NTPase"/>
</dbReference>
<dbReference type="FunFam" id="1.10.3710.10:FF:000002">
    <property type="entry name" value="ATPase WRNIP1 isoform 1"/>
    <property type="match status" value="1"/>
</dbReference>
<dbReference type="SMART" id="SM00382">
    <property type="entry name" value="AAA"/>
    <property type="match status" value="1"/>
</dbReference>
<evidence type="ECO:0000256" key="6">
    <source>
        <dbReference type="ARBA" id="ARBA00022771"/>
    </source>
</evidence>
<dbReference type="GO" id="GO:0000731">
    <property type="term" value="P:DNA synthesis involved in DNA repair"/>
    <property type="evidence" value="ECO:0007669"/>
    <property type="project" value="TreeGrafter"/>
</dbReference>
<dbReference type="Gene3D" id="3.40.50.300">
    <property type="entry name" value="P-loop containing nucleotide triphosphate hydrolases"/>
    <property type="match status" value="1"/>
</dbReference>
<proteinExistence type="inferred from homology"/>
<comment type="caution">
    <text evidence="13">The sequence shown here is derived from an EMBL/GenBank/DDBJ whole genome shotgun (WGS) entry which is preliminary data.</text>
</comment>
<dbReference type="AlphaFoldDB" id="A0AAU9VLT0"/>
<sequence>MLQTSSVDCPVCGRSFSASFVNEHVNKCLNSQDIELQSNGGSGQHEKGMLANSLLKGNTKSPDGSTVRKSKNEKASNSWFGSPPTNALKRSSSNLAGKASTDSSSKRLKLHQNGQETQNKVTEELLSLQHSSSPSLGQKKGIEHNKGQKSKSSQFTPLAERMRPKTLAEYVGQTQAVGNNSLLRTLLEADEIPSMIFWGPPGCGKTTLAHIIANSARINGKARFVQLSATTSGINDVKEVVKVARNEQQMFKRKTILFVDEIHRFNKLQQDTFLPHVENGTITLIGATTENPSFQLNNALLSRCRVIVLEKLTVDHVEQILRNAVNSLGMLVGSRDSLVTNKRQASSDGDLHVVIEENAIKTLANLCDGDARIALNGLQLAIQSQVATVKQKPKKQDTKELNGSPSLQQNRSPNIDTDPHGDDEELVYINVSHIKEGLQKTHLLYDRNGEEHYNIISALHKSIRGSDENAALYWLARMLVGGEDPLYVARRLVRFASEDVGLADPQALNQAVASYQACHFIGMPECDVILAQAVVYLSRAPKSIEIFNAYGEAKKCVRSWEGPQPTVPLHIRNAPTKLMKSLGYSAGYKYNPSFDGPVDQTYLPPEVQGVDFFTWSKNKSGGNDV</sequence>
<dbReference type="PROSITE" id="PS51908">
    <property type="entry name" value="ZF_UBZ4"/>
    <property type="match status" value="1"/>
</dbReference>
<dbReference type="GO" id="GO:0008270">
    <property type="term" value="F:zinc ion binding"/>
    <property type="evidence" value="ECO:0007669"/>
    <property type="project" value="UniProtKB-KW"/>
</dbReference>
<feature type="domain" description="UBZ4-type" evidence="12">
    <location>
        <begin position="6"/>
        <end position="33"/>
    </location>
</feature>
<evidence type="ECO:0000256" key="8">
    <source>
        <dbReference type="ARBA" id="ARBA00022840"/>
    </source>
</evidence>
<dbReference type="Pfam" id="PF00004">
    <property type="entry name" value="AAA"/>
    <property type="match status" value="1"/>
</dbReference>
<dbReference type="SUPFAM" id="SSF52540">
    <property type="entry name" value="P-loop containing nucleoside triphosphate hydrolases"/>
    <property type="match status" value="1"/>
</dbReference>
<dbReference type="Pfam" id="PF12002">
    <property type="entry name" value="MgsA_C"/>
    <property type="match status" value="1"/>
</dbReference>
<dbReference type="Gene3D" id="1.10.3710.10">
    <property type="entry name" value="DNA polymerase III clamp loader subunits, C-terminal domain"/>
    <property type="match status" value="1"/>
</dbReference>
<protein>
    <recommendedName>
        <fullName evidence="12">UBZ4-type domain-containing protein</fullName>
    </recommendedName>
</protein>
<dbReference type="InterPro" id="IPR003593">
    <property type="entry name" value="AAA+_ATPase"/>
</dbReference>
<dbReference type="InterPro" id="IPR003959">
    <property type="entry name" value="ATPase_AAA_core"/>
</dbReference>
<evidence type="ECO:0000256" key="7">
    <source>
        <dbReference type="ARBA" id="ARBA00022833"/>
    </source>
</evidence>
<keyword evidence="14" id="KW-1185">Reference proteome</keyword>
<keyword evidence="5 10" id="KW-0227">DNA damage</keyword>
<keyword evidence="3" id="KW-0479">Metal-binding</keyword>
<keyword evidence="6 10" id="KW-0863">Zinc-finger</keyword>
<dbReference type="GO" id="GO:0005524">
    <property type="term" value="F:ATP binding"/>
    <property type="evidence" value="ECO:0007669"/>
    <property type="project" value="UniProtKB-KW"/>
</dbReference>
<dbReference type="PANTHER" id="PTHR13779">
    <property type="entry name" value="WERNER HELICASE-INTERACTING PROTEIN 1 FAMILY MEMBER"/>
    <property type="match status" value="1"/>
</dbReference>
<dbReference type="InterPro" id="IPR006642">
    <property type="entry name" value="Rad18_UBZ4"/>
</dbReference>
<dbReference type="GO" id="GO:0017116">
    <property type="term" value="F:single-stranded DNA helicase activity"/>
    <property type="evidence" value="ECO:0007669"/>
    <property type="project" value="TreeGrafter"/>
</dbReference>
<feature type="region of interest" description="Disordered" evidence="11">
    <location>
        <begin position="389"/>
        <end position="422"/>
    </location>
</feature>
<dbReference type="Proteomes" id="UP001159428">
    <property type="component" value="Unassembled WGS sequence"/>
</dbReference>
<organism evidence="13 14">
    <name type="scientific">Pocillopora meandrina</name>
    <dbReference type="NCBI Taxonomy" id="46732"/>
    <lineage>
        <taxon>Eukaryota</taxon>
        <taxon>Metazoa</taxon>
        <taxon>Cnidaria</taxon>
        <taxon>Anthozoa</taxon>
        <taxon>Hexacorallia</taxon>
        <taxon>Scleractinia</taxon>
        <taxon>Astrocoeniina</taxon>
        <taxon>Pocilloporidae</taxon>
        <taxon>Pocillopora</taxon>
    </lineage>
</organism>
<dbReference type="FunFam" id="1.20.272.10:FF:000001">
    <property type="entry name" value="Putative AAA family ATPase"/>
    <property type="match status" value="1"/>
</dbReference>
<dbReference type="FunFam" id="3.40.50.300:FF:000137">
    <property type="entry name" value="Replication-associated recombination protein A"/>
    <property type="match status" value="1"/>
</dbReference>
<dbReference type="GO" id="GO:0016887">
    <property type="term" value="F:ATP hydrolysis activity"/>
    <property type="evidence" value="ECO:0007669"/>
    <property type="project" value="InterPro"/>
</dbReference>
<evidence type="ECO:0000256" key="10">
    <source>
        <dbReference type="PROSITE-ProRule" id="PRU01256"/>
    </source>
</evidence>
<evidence type="ECO:0000256" key="1">
    <source>
        <dbReference type="ARBA" id="ARBA00008959"/>
    </source>
</evidence>
<evidence type="ECO:0000313" key="13">
    <source>
        <dbReference type="EMBL" id="CAH3032147.1"/>
    </source>
</evidence>
<evidence type="ECO:0000256" key="5">
    <source>
        <dbReference type="ARBA" id="ARBA00022763"/>
    </source>
</evidence>
<keyword evidence="4" id="KW-0547">Nucleotide-binding</keyword>
<feature type="compositionally biased region" description="Low complexity" evidence="11">
    <location>
        <begin position="125"/>
        <end position="136"/>
    </location>
</feature>
<dbReference type="GO" id="GO:0003677">
    <property type="term" value="F:DNA binding"/>
    <property type="evidence" value="ECO:0007669"/>
    <property type="project" value="InterPro"/>
</dbReference>